<evidence type="ECO:0000256" key="1">
    <source>
        <dbReference type="SAM" id="SignalP"/>
    </source>
</evidence>
<dbReference type="Proteomes" id="UP001576784">
    <property type="component" value="Unassembled WGS sequence"/>
</dbReference>
<proteinExistence type="predicted"/>
<name>A0ABV4XXN3_9CYAN</name>
<dbReference type="RefSeq" id="WP_413266118.1">
    <property type="nucleotide sequence ID" value="NZ_JBHFNR010000202.1"/>
</dbReference>
<evidence type="ECO:0000313" key="3">
    <source>
        <dbReference type="Proteomes" id="UP001576784"/>
    </source>
</evidence>
<feature type="signal peptide" evidence="1">
    <location>
        <begin position="1"/>
        <end position="27"/>
    </location>
</feature>
<accession>A0ABV4XXN3</accession>
<keyword evidence="3" id="KW-1185">Reference proteome</keyword>
<dbReference type="EMBL" id="JBHFNR010000202">
    <property type="protein sequence ID" value="MFB2896490.1"/>
    <property type="molecule type" value="Genomic_DNA"/>
</dbReference>
<reference evidence="2 3" key="1">
    <citation type="submission" date="2024-09" db="EMBL/GenBank/DDBJ databases">
        <title>Floridaenema gen nov. (Aerosakkonemataceae, Aerosakkonematales ord. nov., Cyanobacteria) from benthic tropical and subtropical fresh waters, with the description of four new species.</title>
        <authorList>
            <person name="Moretto J.A."/>
            <person name="Berthold D.E."/>
            <person name="Lefler F.W."/>
            <person name="Huang I.-S."/>
            <person name="Laughinghouse H. IV."/>
        </authorList>
    </citation>
    <scope>NUCLEOTIDE SEQUENCE [LARGE SCALE GENOMIC DNA]</scope>
    <source>
        <strain evidence="2 3">BLCC-F50</strain>
    </source>
</reference>
<sequence>MITRTIKPKQLSSIFATGLILVAPMFSVCSNSLPNAQAQSTIDVTRAAGSFRIEPNRHIFFYPASGGNPVRVYDGTQQTLAIVQYNGAIYTAFENGGIYRSPDGQNLGGGGSTTRLYLGQKVVAMLVCRGGLYTAFDGAGIYYSPDGQNPGGGGSTRRVYDGTQLVRKMLCDRGSGINGTDSVITTFSGAGVYKSPDGNNLGGGGNTRKLN</sequence>
<keyword evidence="1" id="KW-0732">Signal</keyword>
<protein>
    <submittedName>
        <fullName evidence="2">Uncharacterized protein</fullName>
    </submittedName>
</protein>
<evidence type="ECO:0000313" key="2">
    <source>
        <dbReference type="EMBL" id="MFB2896490.1"/>
    </source>
</evidence>
<organism evidence="2 3">
    <name type="scientific">Floridaenema flaviceps BLCC-F50</name>
    <dbReference type="NCBI Taxonomy" id="3153642"/>
    <lineage>
        <taxon>Bacteria</taxon>
        <taxon>Bacillati</taxon>
        <taxon>Cyanobacteriota</taxon>
        <taxon>Cyanophyceae</taxon>
        <taxon>Oscillatoriophycideae</taxon>
        <taxon>Aerosakkonematales</taxon>
        <taxon>Aerosakkonemataceae</taxon>
        <taxon>Floridanema</taxon>
        <taxon>Floridanema flaviceps</taxon>
    </lineage>
</organism>
<gene>
    <name evidence="2" type="ORF">ACE1CI_26560</name>
</gene>
<comment type="caution">
    <text evidence="2">The sequence shown here is derived from an EMBL/GenBank/DDBJ whole genome shotgun (WGS) entry which is preliminary data.</text>
</comment>
<feature type="chain" id="PRO_5046829901" evidence="1">
    <location>
        <begin position="28"/>
        <end position="211"/>
    </location>
</feature>